<feature type="domain" description="VOC" evidence="1">
    <location>
        <begin position="2"/>
        <end position="115"/>
    </location>
</feature>
<keyword evidence="3" id="KW-1185">Reference proteome</keyword>
<dbReference type="EMBL" id="JAEKJY010000001">
    <property type="protein sequence ID" value="MBN8233880.1"/>
    <property type="molecule type" value="Genomic_DNA"/>
</dbReference>
<dbReference type="InterPro" id="IPR041581">
    <property type="entry name" value="Glyoxalase_6"/>
</dbReference>
<dbReference type="PROSITE" id="PS51819">
    <property type="entry name" value="VOC"/>
    <property type="match status" value="1"/>
</dbReference>
<reference evidence="2 3" key="1">
    <citation type="submission" date="2020-12" db="EMBL/GenBank/DDBJ databases">
        <title>Oil enriched cultivation method for isolating marine PHA-producing bacteria.</title>
        <authorList>
            <person name="Zheng W."/>
            <person name="Yu S."/>
            <person name="Huang Y."/>
        </authorList>
    </citation>
    <scope>NUCLEOTIDE SEQUENCE [LARGE SCALE GENOMIC DNA]</scope>
    <source>
        <strain evidence="2 3">SY-2-6</strain>
    </source>
</reference>
<dbReference type="Pfam" id="PF18711">
    <property type="entry name" value="TxDE"/>
    <property type="match status" value="1"/>
</dbReference>
<dbReference type="Proteomes" id="UP000663970">
    <property type="component" value="Unassembled WGS sequence"/>
</dbReference>
<evidence type="ECO:0000259" key="1">
    <source>
        <dbReference type="PROSITE" id="PS51819"/>
    </source>
</evidence>
<comment type="caution">
    <text evidence="2">The sequence shown here is derived from an EMBL/GenBank/DDBJ whole genome shotgun (WGS) entry which is preliminary data.</text>
</comment>
<dbReference type="Gene3D" id="3.10.180.10">
    <property type="entry name" value="2,3-Dihydroxybiphenyl 1,2-Dioxygenase, domain 1"/>
    <property type="match status" value="1"/>
</dbReference>
<evidence type="ECO:0000313" key="2">
    <source>
        <dbReference type="EMBL" id="MBN8233880.1"/>
    </source>
</evidence>
<gene>
    <name evidence="2" type="ORF">JF544_01420</name>
</gene>
<organism evidence="2 3">
    <name type="scientific">Halobacillus kuroshimensis</name>
    <dbReference type="NCBI Taxonomy" id="302481"/>
    <lineage>
        <taxon>Bacteria</taxon>
        <taxon>Bacillati</taxon>
        <taxon>Bacillota</taxon>
        <taxon>Bacilli</taxon>
        <taxon>Bacillales</taxon>
        <taxon>Bacillaceae</taxon>
        <taxon>Halobacillus</taxon>
    </lineage>
</organism>
<accession>A0ABS3DRB5</accession>
<dbReference type="InterPro" id="IPR040553">
    <property type="entry name" value="TxDE"/>
</dbReference>
<evidence type="ECO:0000313" key="3">
    <source>
        <dbReference type="Proteomes" id="UP000663970"/>
    </source>
</evidence>
<sequence length="229" mass="26094">MLIEKVMLDTRPLKDMKHFYEEVLGFKERESEENQLTIEAGRSTITFQKVEEGNPFYHFAFDIPADQFQVAKEWVKARTPLLKEEDQDEVAFEHLQACAFYFQDPAGNIVECIARRTAPQSDGQPFSIESLQKVSEMSFVAVDAGQGGEVLERLNLIEREKRPIRPHLLNFMGEKEDESFLLLLEPGRKWLFSDQMAEVYPVTAVLKGRGTAYVGEGGLVSVEEWEGGV</sequence>
<dbReference type="InterPro" id="IPR037523">
    <property type="entry name" value="VOC_core"/>
</dbReference>
<protein>
    <submittedName>
        <fullName evidence="2">Glyoxalase</fullName>
    </submittedName>
</protein>
<dbReference type="Pfam" id="PF18029">
    <property type="entry name" value="Glyoxalase_6"/>
    <property type="match status" value="1"/>
</dbReference>
<name>A0ABS3DRB5_9BACI</name>
<proteinExistence type="predicted"/>
<dbReference type="RefSeq" id="WP_206931907.1">
    <property type="nucleotide sequence ID" value="NZ_JAEKJY010000001.1"/>
</dbReference>
<dbReference type="InterPro" id="IPR029068">
    <property type="entry name" value="Glyas_Bleomycin-R_OHBP_Dase"/>
</dbReference>
<dbReference type="SUPFAM" id="SSF54593">
    <property type="entry name" value="Glyoxalase/Bleomycin resistance protein/Dihydroxybiphenyl dioxygenase"/>
    <property type="match status" value="1"/>
</dbReference>